<comment type="catalytic activity">
    <reaction evidence="7 8">
        <text>[ThiS sulfur-carrier protein]-C-terminal-Gly-aminoethanethioate + 2-iminoacetate + 1-deoxy-D-xylulose 5-phosphate = [ThiS sulfur-carrier protein]-C-terminal Gly-Gly + 2-[(2R,5Z)-2-carboxy-4-methylthiazol-5(2H)-ylidene]ethyl phosphate + 2 H2O + H(+)</text>
        <dbReference type="Rhea" id="RHEA:26297"/>
        <dbReference type="Rhea" id="RHEA-COMP:12909"/>
        <dbReference type="Rhea" id="RHEA-COMP:19908"/>
        <dbReference type="ChEBI" id="CHEBI:15377"/>
        <dbReference type="ChEBI" id="CHEBI:15378"/>
        <dbReference type="ChEBI" id="CHEBI:57792"/>
        <dbReference type="ChEBI" id="CHEBI:62899"/>
        <dbReference type="ChEBI" id="CHEBI:77846"/>
        <dbReference type="ChEBI" id="CHEBI:90778"/>
        <dbReference type="ChEBI" id="CHEBI:232372"/>
        <dbReference type="EC" id="2.8.1.10"/>
    </reaction>
</comment>
<keyword evidence="11" id="KW-1185">Reference proteome</keyword>
<feature type="domain" description="Thiazole synthase ThiG" evidence="9">
    <location>
        <begin position="13"/>
        <end position="262"/>
    </location>
</feature>
<dbReference type="PANTHER" id="PTHR34266">
    <property type="entry name" value="THIAZOLE SYNTHASE"/>
    <property type="match status" value="1"/>
</dbReference>
<protein>
    <recommendedName>
        <fullName evidence="3 8">Thiazole synthase</fullName>
        <ecNumber evidence="3 8">2.8.1.10</ecNumber>
    </recommendedName>
</protein>
<feature type="active site" description="Schiff-base intermediate with DXP" evidence="8">
    <location>
        <position position="109"/>
    </location>
</feature>
<dbReference type="PANTHER" id="PTHR34266:SF2">
    <property type="entry name" value="THIAZOLE SYNTHASE"/>
    <property type="match status" value="1"/>
</dbReference>
<evidence type="ECO:0000256" key="2">
    <source>
        <dbReference type="ARBA" id="ARBA00004948"/>
    </source>
</evidence>
<dbReference type="HAMAP" id="MF_00443">
    <property type="entry name" value="ThiG"/>
    <property type="match status" value="1"/>
</dbReference>
<accession>A0ABP9ZZT9</accession>
<comment type="subunit">
    <text evidence="8">Homotetramer. Forms heterodimers with either ThiH or ThiS.</text>
</comment>
<evidence type="ECO:0000256" key="4">
    <source>
        <dbReference type="ARBA" id="ARBA00022679"/>
    </source>
</evidence>
<evidence type="ECO:0000256" key="1">
    <source>
        <dbReference type="ARBA" id="ARBA00002834"/>
    </source>
</evidence>
<evidence type="ECO:0000256" key="8">
    <source>
        <dbReference type="HAMAP-Rule" id="MF_00443"/>
    </source>
</evidence>
<organism evidence="10 11">
    <name type="scientific">Thalassolituus maritimus</name>
    <dbReference type="NCBI Taxonomy" id="484498"/>
    <lineage>
        <taxon>Bacteria</taxon>
        <taxon>Pseudomonadati</taxon>
        <taxon>Pseudomonadota</taxon>
        <taxon>Gammaproteobacteria</taxon>
        <taxon>Oceanospirillales</taxon>
        <taxon>Oceanospirillaceae</taxon>
        <taxon>Thalassolituus</taxon>
    </lineage>
</organism>
<comment type="pathway">
    <text evidence="2 8">Cofactor biosynthesis; thiamine diphosphate biosynthesis.</text>
</comment>
<proteinExistence type="inferred from homology"/>
<dbReference type="InterPro" id="IPR008867">
    <property type="entry name" value="ThiG"/>
</dbReference>
<comment type="subcellular location">
    <subcellularLocation>
        <location evidence="8">Cytoplasm</location>
    </subcellularLocation>
</comment>
<sequence length="274" mass="29298">MVNTESSTSQLTIAETVISSRFWLGSSDYPSPDIMGAAFAAANPGFVTVSLRRQTAGQVKHNDYRHRIEEWLASSRAKLLPNTAGATSAKEAIHLAVLARELFNTQWIKLEVIGDDYSLQPDVFELVDAAKELQQQGFSVLPYCTDDLGVCEKLLSLGCPAVMPLAAPIGTGKGLLNPYQFQTLRSSLKEAVIVIDAGIGRPSQAMQAMELGADAVLLNTAVAKSNDPVAMAAAFDSAIEAGRQAYQAGVIPERDRAVPSTPNAGLPFWHQSAP</sequence>
<keyword evidence="5 8" id="KW-0784">Thiamine biosynthesis</keyword>
<dbReference type="EC" id="2.8.1.10" evidence="3 8"/>
<dbReference type="Proteomes" id="UP001481413">
    <property type="component" value="Unassembled WGS sequence"/>
</dbReference>
<evidence type="ECO:0000256" key="3">
    <source>
        <dbReference type="ARBA" id="ARBA00011960"/>
    </source>
</evidence>
<dbReference type="EMBL" id="BAABWH010000004">
    <property type="protein sequence ID" value="GAA6145624.1"/>
    <property type="molecule type" value="Genomic_DNA"/>
</dbReference>
<gene>
    <name evidence="8" type="primary">thiG</name>
    <name evidence="10" type="ORF">NBRC116585_17420</name>
</gene>
<dbReference type="Gene3D" id="3.20.20.70">
    <property type="entry name" value="Aldolase class I"/>
    <property type="match status" value="1"/>
</dbReference>
<dbReference type="Pfam" id="PF05690">
    <property type="entry name" value="ThiG"/>
    <property type="match status" value="1"/>
</dbReference>
<comment type="function">
    <text evidence="1 8">Catalyzes the rearrangement of 1-deoxy-D-xylulose 5-phosphate (DXP) to produce the thiazole phosphate moiety of thiamine. Sulfur is provided by the thiocarboxylate moiety of the carrier protein ThiS. In vitro, sulfur can be provided by H(2)S.</text>
</comment>
<evidence type="ECO:0000256" key="7">
    <source>
        <dbReference type="ARBA" id="ARBA00049897"/>
    </source>
</evidence>
<feature type="binding site" evidence="8">
    <location>
        <begin position="219"/>
        <end position="220"/>
    </location>
    <ligand>
        <name>1-deoxy-D-xylulose 5-phosphate</name>
        <dbReference type="ChEBI" id="CHEBI:57792"/>
    </ligand>
</feature>
<feature type="binding site" evidence="8">
    <location>
        <begin position="197"/>
        <end position="198"/>
    </location>
    <ligand>
        <name>1-deoxy-D-xylulose 5-phosphate</name>
        <dbReference type="ChEBI" id="CHEBI:57792"/>
    </ligand>
</feature>
<comment type="similarity">
    <text evidence="8">Belongs to the ThiG family.</text>
</comment>
<dbReference type="SUPFAM" id="SSF110399">
    <property type="entry name" value="ThiG-like"/>
    <property type="match status" value="1"/>
</dbReference>
<evidence type="ECO:0000313" key="11">
    <source>
        <dbReference type="Proteomes" id="UP001481413"/>
    </source>
</evidence>
<evidence type="ECO:0000256" key="6">
    <source>
        <dbReference type="ARBA" id="ARBA00023270"/>
    </source>
</evidence>
<dbReference type="CDD" id="cd04728">
    <property type="entry name" value="ThiG"/>
    <property type="match status" value="1"/>
</dbReference>
<comment type="caution">
    <text evidence="10">The sequence shown here is derived from an EMBL/GenBank/DDBJ whole genome shotgun (WGS) entry which is preliminary data.</text>
</comment>
<dbReference type="InterPro" id="IPR033983">
    <property type="entry name" value="Thiazole_synthase_ThiG"/>
</dbReference>
<name>A0ABP9ZZT9_9GAMM</name>
<evidence type="ECO:0000259" key="9">
    <source>
        <dbReference type="Pfam" id="PF05690"/>
    </source>
</evidence>
<keyword evidence="6 8" id="KW-0704">Schiff base</keyword>
<feature type="binding site" evidence="8">
    <location>
        <position position="170"/>
    </location>
    <ligand>
        <name>1-deoxy-D-xylulose 5-phosphate</name>
        <dbReference type="ChEBI" id="CHEBI:57792"/>
    </ligand>
</feature>
<keyword evidence="4 8" id="KW-0808">Transferase</keyword>
<keyword evidence="8" id="KW-0963">Cytoplasm</keyword>
<reference evidence="10 11" key="1">
    <citation type="submission" date="2024-04" db="EMBL/GenBank/DDBJ databases">
        <title>Draft genome sequence of Thalassolituus maritimus NBRC 116585.</title>
        <authorList>
            <person name="Miyakawa T."/>
            <person name="Kusuya Y."/>
            <person name="Miura T."/>
        </authorList>
    </citation>
    <scope>NUCLEOTIDE SEQUENCE [LARGE SCALE GENOMIC DNA]</scope>
    <source>
        <strain evidence="10 11">5NW40-0001</strain>
    </source>
</reference>
<evidence type="ECO:0000313" key="10">
    <source>
        <dbReference type="EMBL" id="GAA6145624.1"/>
    </source>
</evidence>
<dbReference type="InterPro" id="IPR013785">
    <property type="entry name" value="Aldolase_TIM"/>
</dbReference>
<dbReference type="RefSeq" id="WP_353294648.1">
    <property type="nucleotide sequence ID" value="NZ_BAABWH010000004.1"/>
</dbReference>
<evidence type="ECO:0000256" key="5">
    <source>
        <dbReference type="ARBA" id="ARBA00022977"/>
    </source>
</evidence>